<dbReference type="PANTHER" id="PTHR14239">
    <property type="entry name" value="DUDULIN-RELATED"/>
    <property type="match status" value="1"/>
</dbReference>
<evidence type="ECO:0000259" key="2">
    <source>
        <dbReference type="Pfam" id="PF03807"/>
    </source>
</evidence>
<keyword evidence="1" id="KW-0560">Oxidoreductase</keyword>
<dbReference type="InterPro" id="IPR051267">
    <property type="entry name" value="STEAP_metalloreductase"/>
</dbReference>
<dbReference type="RefSeq" id="WP_353862451.1">
    <property type="nucleotide sequence ID" value="NZ_CP088295.1"/>
</dbReference>
<accession>A0ABY5PBG2</accession>
<keyword evidence="4" id="KW-1185">Reference proteome</keyword>
<evidence type="ECO:0000256" key="1">
    <source>
        <dbReference type="ARBA" id="ARBA00023002"/>
    </source>
</evidence>
<dbReference type="Pfam" id="PF03807">
    <property type="entry name" value="F420_oxidored"/>
    <property type="match status" value="1"/>
</dbReference>
<dbReference type="EMBL" id="CP088295">
    <property type="protein sequence ID" value="UUY01911.1"/>
    <property type="molecule type" value="Genomic_DNA"/>
</dbReference>
<feature type="domain" description="Pyrroline-5-carboxylate reductase catalytic N-terminal" evidence="2">
    <location>
        <begin position="5"/>
        <end position="102"/>
    </location>
</feature>
<protein>
    <submittedName>
        <fullName evidence="3">NADPH-dependent F420 reductase</fullName>
    </submittedName>
</protein>
<organism evidence="3 4">
    <name type="scientific">Svornostia abyssi</name>
    <dbReference type="NCBI Taxonomy" id="2898438"/>
    <lineage>
        <taxon>Bacteria</taxon>
        <taxon>Bacillati</taxon>
        <taxon>Actinomycetota</taxon>
        <taxon>Thermoleophilia</taxon>
        <taxon>Solirubrobacterales</taxon>
        <taxon>Baekduiaceae</taxon>
        <taxon>Svornostia</taxon>
    </lineage>
</organism>
<name>A0ABY5PBG2_9ACTN</name>
<sequence>MSEPITIVGASGALGFALAVRLGRAGVPVMLGSRDAERAAETERRALELVPGGQFSSAENAEAAAANELVFLSVPFRNQSETLTNLKGVLREGQLVVDATVPLAAAVSGKATRMLGVWQGSAAQQAQEMVPAGVRVVSALHTVGAPTLGDLDHELDEDVLVAGDKRADKQRVAAVIDRIEGLRCVDVGRLEMARICESLTALLISTNVRHKTHAGIKITGLPADLWPPLKPKG</sequence>
<dbReference type="PANTHER" id="PTHR14239:SF0">
    <property type="entry name" value="F420-DEPENDENT NADP REDUCTASE"/>
    <property type="match status" value="1"/>
</dbReference>
<dbReference type="SUPFAM" id="SSF51735">
    <property type="entry name" value="NAD(P)-binding Rossmann-fold domains"/>
    <property type="match status" value="1"/>
</dbReference>
<proteinExistence type="predicted"/>
<dbReference type="NCBIfam" id="TIGR01915">
    <property type="entry name" value="npdG"/>
    <property type="match status" value="1"/>
</dbReference>
<reference evidence="4" key="1">
    <citation type="submission" date="2021-11" db="EMBL/GenBank/DDBJ databases">
        <title>Cultivation dependent microbiological survey of springs from the worlds oldest radium mine currently devoted to the extraction of radon-saturated water.</title>
        <authorList>
            <person name="Kapinusova G."/>
            <person name="Smrhova T."/>
            <person name="Strejcek M."/>
            <person name="Suman J."/>
            <person name="Jani K."/>
            <person name="Pajer P."/>
            <person name="Uhlik O."/>
        </authorList>
    </citation>
    <scope>NUCLEOTIDE SEQUENCE [LARGE SCALE GENOMIC DNA]</scope>
    <source>
        <strain evidence="4">J379</strain>
    </source>
</reference>
<gene>
    <name evidence="3" type="primary">npdG</name>
    <name evidence="3" type="ORF">LRS13_14380</name>
</gene>
<dbReference type="Gene3D" id="3.40.50.720">
    <property type="entry name" value="NAD(P)-binding Rossmann-like Domain"/>
    <property type="match status" value="1"/>
</dbReference>
<dbReference type="InterPro" id="IPR010185">
    <property type="entry name" value="NpdG"/>
</dbReference>
<dbReference type="InterPro" id="IPR028939">
    <property type="entry name" value="P5C_Rdtase_cat_N"/>
</dbReference>
<evidence type="ECO:0000313" key="3">
    <source>
        <dbReference type="EMBL" id="UUY01911.1"/>
    </source>
</evidence>
<dbReference type="InterPro" id="IPR036291">
    <property type="entry name" value="NAD(P)-bd_dom_sf"/>
</dbReference>
<dbReference type="Proteomes" id="UP001058860">
    <property type="component" value="Chromosome"/>
</dbReference>
<evidence type="ECO:0000313" key="4">
    <source>
        <dbReference type="Proteomes" id="UP001058860"/>
    </source>
</evidence>